<keyword evidence="2" id="KW-1185">Reference proteome</keyword>
<gene>
    <name evidence="1" type="ORF">T9R20_16275</name>
</gene>
<protein>
    <submittedName>
        <fullName evidence="1">Uncharacterized protein</fullName>
    </submittedName>
</protein>
<reference evidence="1 2" key="1">
    <citation type="submission" date="2023-06" db="EMBL/GenBank/DDBJ databases">
        <title>Rock-solubilizing bacteria, Microbacterium invictum, promotes re-establishment of vegetation in rocky wasteland by accelerating rock bio-weathering and reshaping soil bacterial community.</title>
        <authorList>
            <person name="Liu C."/>
        </authorList>
    </citation>
    <scope>NUCLEOTIDE SEQUENCE [LARGE SCALE GENOMIC DNA]</scope>
    <source>
        <strain evidence="1 2">X-18</strain>
    </source>
</reference>
<dbReference type="SUPFAM" id="SSF51905">
    <property type="entry name" value="FAD/NAD(P)-binding domain"/>
    <property type="match status" value="1"/>
</dbReference>
<evidence type="ECO:0000313" key="2">
    <source>
        <dbReference type="Proteomes" id="UP001324533"/>
    </source>
</evidence>
<evidence type="ECO:0000313" key="1">
    <source>
        <dbReference type="EMBL" id="WQB70233.1"/>
    </source>
</evidence>
<sequence length="93" mass="9730">MNLGLLDAATLAPLVAAWVRSGEAPDAELVEWERRRVASARRAARLASLNTGLGRPRGAVADAARRAALRALLAGPGARAFAHAYAMGLDRDA</sequence>
<dbReference type="InterPro" id="IPR036188">
    <property type="entry name" value="FAD/NAD-bd_sf"/>
</dbReference>
<proteinExistence type="predicted"/>
<dbReference type="Gene3D" id="3.50.50.60">
    <property type="entry name" value="FAD/NAD(P)-binding domain"/>
    <property type="match status" value="1"/>
</dbReference>
<accession>A0ABZ0VBG3</accession>
<dbReference type="RefSeq" id="WP_322410383.1">
    <property type="nucleotide sequence ID" value="NZ_CP139779.1"/>
</dbReference>
<name>A0ABZ0VBG3_9MICO</name>
<dbReference type="Proteomes" id="UP001324533">
    <property type="component" value="Chromosome"/>
</dbReference>
<dbReference type="EMBL" id="CP139779">
    <property type="protein sequence ID" value="WQB70233.1"/>
    <property type="molecule type" value="Genomic_DNA"/>
</dbReference>
<organism evidence="1 2">
    <name type="scientific">Microbacterium invictum</name>
    <dbReference type="NCBI Taxonomy" id="515415"/>
    <lineage>
        <taxon>Bacteria</taxon>
        <taxon>Bacillati</taxon>
        <taxon>Actinomycetota</taxon>
        <taxon>Actinomycetes</taxon>
        <taxon>Micrococcales</taxon>
        <taxon>Microbacteriaceae</taxon>
        <taxon>Microbacterium</taxon>
    </lineage>
</organism>